<accession>A0A395HZJ3</accession>
<feature type="compositionally biased region" description="Low complexity" evidence="1">
    <location>
        <begin position="27"/>
        <end position="46"/>
    </location>
</feature>
<feature type="region of interest" description="Disordered" evidence="1">
    <location>
        <begin position="1"/>
        <end position="94"/>
    </location>
</feature>
<evidence type="ECO:0000313" key="2">
    <source>
        <dbReference type="EMBL" id="RAL12803.1"/>
    </source>
</evidence>
<protein>
    <submittedName>
        <fullName evidence="2">Uncharacterized protein</fullName>
    </submittedName>
</protein>
<evidence type="ECO:0000313" key="3">
    <source>
        <dbReference type="Proteomes" id="UP000248961"/>
    </source>
</evidence>
<organism evidence="2 3">
    <name type="scientific">Aspergillus homomorphus (strain CBS 101889)</name>
    <dbReference type="NCBI Taxonomy" id="1450537"/>
    <lineage>
        <taxon>Eukaryota</taxon>
        <taxon>Fungi</taxon>
        <taxon>Dikarya</taxon>
        <taxon>Ascomycota</taxon>
        <taxon>Pezizomycotina</taxon>
        <taxon>Eurotiomycetes</taxon>
        <taxon>Eurotiomycetidae</taxon>
        <taxon>Eurotiales</taxon>
        <taxon>Aspergillaceae</taxon>
        <taxon>Aspergillus</taxon>
        <taxon>Aspergillus subgen. Circumdati</taxon>
    </lineage>
</organism>
<dbReference type="Proteomes" id="UP000248961">
    <property type="component" value="Unassembled WGS sequence"/>
</dbReference>
<dbReference type="VEuPathDB" id="FungiDB:BO97DRAFT_405375"/>
<sequence>MSATKTRATHPESEAIQLPTNATTADRSGGSSSSLSAELGAAGRSASTEKPWKPPVVRQQSWSNEDQKHELQARLLGLEEGEKPGFSEAPAGVQ</sequence>
<dbReference type="RefSeq" id="XP_025551957.1">
    <property type="nucleotide sequence ID" value="XM_025695169.1"/>
</dbReference>
<dbReference type="AlphaFoldDB" id="A0A395HZJ3"/>
<name>A0A395HZJ3_ASPHC</name>
<dbReference type="GeneID" id="37199458"/>
<keyword evidence="3" id="KW-1185">Reference proteome</keyword>
<proteinExistence type="predicted"/>
<reference evidence="2 3" key="1">
    <citation type="submission" date="2018-02" db="EMBL/GenBank/DDBJ databases">
        <title>The genomes of Aspergillus section Nigri reveals drivers in fungal speciation.</title>
        <authorList>
            <consortium name="DOE Joint Genome Institute"/>
            <person name="Vesth T.C."/>
            <person name="Nybo J."/>
            <person name="Theobald S."/>
            <person name="Brandl J."/>
            <person name="Frisvad J.C."/>
            <person name="Nielsen K.F."/>
            <person name="Lyhne E.K."/>
            <person name="Kogle M.E."/>
            <person name="Kuo A."/>
            <person name="Riley R."/>
            <person name="Clum A."/>
            <person name="Nolan M."/>
            <person name="Lipzen A."/>
            <person name="Salamov A."/>
            <person name="Henrissat B."/>
            <person name="Wiebenga A."/>
            <person name="De vries R.P."/>
            <person name="Grigoriev I.V."/>
            <person name="Mortensen U.H."/>
            <person name="Andersen M.R."/>
            <person name="Baker S.E."/>
        </authorList>
    </citation>
    <scope>NUCLEOTIDE SEQUENCE [LARGE SCALE GENOMIC DNA]</scope>
    <source>
        <strain evidence="2 3">CBS 101889</strain>
    </source>
</reference>
<gene>
    <name evidence="2" type="ORF">BO97DRAFT_405375</name>
</gene>
<dbReference type="EMBL" id="KZ824282">
    <property type="protein sequence ID" value="RAL12803.1"/>
    <property type="molecule type" value="Genomic_DNA"/>
</dbReference>
<dbReference type="OrthoDB" id="5425892at2759"/>
<evidence type="ECO:0000256" key="1">
    <source>
        <dbReference type="SAM" id="MobiDB-lite"/>
    </source>
</evidence>